<feature type="transmembrane region" description="Helical" evidence="11">
    <location>
        <begin position="322"/>
        <end position="343"/>
    </location>
</feature>
<evidence type="ECO:0000256" key="10">
    <source>
        <dbReference type="SAM" id="MobiDB-lite"/>
    </source>
</evidence>
<feature type="chain" id="PRO_5016297320" evidence="12">
    <location>
        <begin position="26"/>
        <end position="483"/>
    </location>
</feature>
<evidence type="ECO:0000256" key="2">
    <source>
        <dbReference type="ARBA" id="ARBA00008979"/>
    </source>
</evidence>
<dbReference type="Gene3D" id="2.170.180.11">
    <property type="entry name" value="Methuselah ectodomain, domain 2"/>
    <property type="match status" value="1"/>
</dbReference>
<accession>A0A2Z5H083</accession>
<evidence type="ECO:0000256" key="8">
    <source>
        <dbReference type="ARBA" id="ARBA00023170"/>
    </source>
</evidence>
<protein>
    <submittedName>
        <fullName evidence="14">G-protein coupled receptor Mth-like 2-5 protein</fullName>
    </submittedName>
</protein>
<proteinExistence type="evidence at transcript level"/>
<dbReference type="PANTHER" id="PTHR47154:SF2">
    <property type="entry name" value="G-PROTEIN COUPLED RECEPTOR MTH-RELATED"/>
    <property type="match status" value="1"/>
</dbReference>
<dbReference type="GO" id="GO:0005886">
    <property type="term" value="C:plasma membrane"/>
    <property type="evidence" value="ECO:0007669"/>
    <property type="project" value="TreeGrafter"/>
</dbReference>
<dbReference type="PROSITE" id="PS50261">
    <property type="entry name" value="G_PROTEIN_RECEP_F2_4"/>
    <property type="match status" value="1"/>
</dbReference>
<keyword evidence="3 11" id="KW-0812">Transmembrane</keyword>
<dbReference type="PANTHER" id="PTHR47154">
    <property type="entry name" value="G-PROTEIN COUPLED RECEPTOR MTH-RELATED"/>
    <property type="match status" value="1"/>
</dbReference>
<dbReference type="GO" id="GO:0012505">
    <property type="term" value="C:endomembrane system"/>
    <property type="evidence" value="ECO:0007669"/>
    <property type="project" value="UniProtKB-SubCell"/>
</dbReference>
<dbReference type="SUPFAM" id="SSF81321">
    <property type="entry name" value="Family A G protein-coupled receptor-like"/>
    <property type="match status" value="1"/>
</dbReference>
<evidence type="ECO:0000259" key="13">
    <source>
        <dbReference type="PROSITE" id="PS50261"/>
    </source>
</evidence>
<dbReference type="InterPro" id="IPR000832">
    <property type="entry name" value="GPCR_2_secretin-like"/>
</dbReference>
<evidence type="ECO:0000256" key="11">
    <source>
        <dbReference type="SAM" id="Phobius"/>
    </source>
</evidence>
<dbReference type="Pfam" id="PF00002">
    <property type="entry name" value="7tm_2"/>
    <property type="match status" value="1"/>
</dbReference>
<dbReference type="SUPFAM" id="SSF63877">
    <property type="entry name" value="Methuselah ectodomain"/>
    <property type="match status" value="1"/>
</dbReference>
<feature type="transmembrane region" description="Helical" evidence="11">
    <location>
        <begin position="271"/>
        <end position="292"/>
    </location>
</feature>
<dbReference type="GO" id="GO:0007166">
    <property type="term" value="P:cell surface receptor signaling pathway"/>
    <property type="evidence" value="ECO:0007669"/>
    <property type="project" value="InterPro"/>
</dbReference>
<dbReference type="GO" id="GO:0008528">
    <property type="term" value="F:G protein-coupled peptide receptor activity"/>
    <property type="evidence" value="ECO:0007669"/>
    <property type="project" value="TreeGrafter"/>
</dbReference>
<comment type="subcellular location">
    <subcellularLocation>
        <location evidence="1">Endomembrane system</location>
        <topology evidence="1">Multi-pass membrane protein</topology>
    </subcellularLocation>
</comment>
<evidence type="ECO:0000256" key="1">
    <source>
        <dbReference type="ARBA" id="ARBA00004127"/>
    </source>
</evidence>
<dbReference type="InterPro" id="IPR017981">
    <property type="entry name" value="GPCR_2-like_7TM"/>
</dbReference>
<evidence type="ECO:0000313" key="14">
    <source>
        <dbReference type="EMBL" id="AXC32922.1"/>
    </source>
</evidence>
<keyword evidence="5 11" id="KW-1133">Transmembrane helix</keyword>
<feature type="transmembrane region" description="Helical" evidence="11">
    <location>
        <begin position="405"/>
        <end position="426"/>
    </location>
</feature>
<evidence type="ECO:0000256" key="3">
    <source>
        <dbReference type="ARBA" id="ARBA00022692"/>
    </source>
</evidence>
<evidence type="ECO:0000256" key="7">
    <source>
        <dbReference type="ARBA" id="ARBA00023136"/>
    </source>
</evidence>
<evidence type="ECO:0000256" key="6">
    <source>
        <dbReference type="ARBA" id="ARBA00023040"/>
    </source>
</evidence>
<dbReference type="CDD" id="cd15039">
    <property type="entry name" value="7tmB3_Methuselah-like"/>
    <property type="match status" value="1"/>
</dbReference>
<feature type="domain" description="G-protein coupled receptors family 2 profile 2" evidence="13">
    <location>
        <begin position="162"/>
        <end position="428"/>
    </location>
</feature>
<dbReference type="InterPro" id="IPR023311">
    <property type="entry name" value="Methusela_ecto_dom_2"/>
</dbReference>
<feature type="transmembrane region" description="Helical" evidence="11">
    <location>
        <begin position="374"/>
        <end position="393"/>
    </location>
</feature>
<evidence type="ECO:0000256" key="4">
    <source>
        <dbReference type="ARBA" id="ARBA00022729"/>
    </source>
</evidence>
<comment type="similarity">
    <text evidence="2">Belongs to the G-protein coupled receptor 2 family. Mth subfamily.</text>
</comment>
<feature type="compositionally biased region" description="Polar residues" evidence="10">
    <location>
        <begin position="468"/>
        <end position="483"/>
    </location>
</feature>
<dbReference type="Gene3D" id="1.20.1070.10">
    <property type="entry name" value="Rhodopsin 7-helix transmembrane proteins"/>
    <property type="match status" value="1"/>
</dbReference>
<name>A0A2Z5H083_9CUCU</name>
<dbReference type="EMBL" id="MH175214">
    <property type="protein sequence ID" value="AXC32922.1"/>
    <property type="molecule type" value="mRNA"/>
</dbReference>
<dbReference type="InterPro" id="IPR036272">
    <property type="entry name" value="Methuselah_N_sf"/>
</dbReference>
<dbReference type="AlphaFoldDB" id="A0A2Z5H083"/>
<keyword evidence="8 14" id="KW-0675">Receptor</keyword>
<dbReference type="InterPro" id="IPR051384">
    <property type="entry name" value="Mth_GPCR"/>
</dbReference>
<reference evidence="14" key="1">
    <citation type="submission" date="2018-04" db="EMBL/GenBank/DDBJ databases">
        <title>Regulate Lifespan Gene (Mth) and RNA Interference in Dastarcus helophoroides.</title>
        <authorList>
            <person name="Li M."/>
            <person name="Li X."/>
        </authorList>
    </citation>
    <scope>NUCLEOTIDE SEQUENCE</scope>
</reference>
<organism evidence="14">
    <name type="scientific">Dastarcus helophoroides</name>
    <dbReference type="NCBI Taxonomy" id="1169899"/>
    <lineage>
        <taxon>Eukaryota</taxon>
        <taxon>Metazoa</taxon>
        <taxon>Ecdysozoa</taxon>
        <taxon>Arthropoda</taxon>
        <taxon>Hexapoda</taxon>
        <taxon>Insecta</taxon>
        <taxon>Pterygota</taxon>
        <taxon>Neoptera</taxon>
        <taxon>Endopterygota</taxon>
        <taxon>Coleoptera</taxon>
        <taxon>Polyphaga</taxon>
        <taxon>Cucujiformia</taxon>
        <taxon>Coccinelloidea</taxon>
        <taxon>Bothrideridae</taxon>
        <taxon>Dastarcus</taxon>
    </lineage>
</organism>
<evidence type="ECO:0000256" key="5">
    <source>
        <dbReference type="ARBA" id="ARBA00022989"/>
    </source>
</evidence>
<feature type="transmembrane region" description="Helical" evidence="11">
    <location>
        <begin position="199"/>
        <end position="221"/>
    </location>
</feature>
<feature type="signal peptide" evidence="12">
    <location>
        <begin position="1"/>
        <end position="25"/>
    </location>
</feature>
<feature type="region of interest" description="Disordered" evidence="10">
    <location>
        <begin position="464"/>
        <end position="483"/>
    </location>
</feature>
<keyword evidence="9" id="KW-0807">Transducer</keyword>
<feature type="transmembrane region" description="Helical" evidence="11">
    <location>
        <begin position="227"/>
        <end position="251"/>
    </location>
</feature>
<evidence type="ECO:0000256" key="12">
    <source>
        <dbReference type="SAM" id="SignalP"/>
    </source>
</evidence>
<evidence type="ECO:0000256" key="9">
    <source>
        <dbReference type="ARBA" id="ARBA00023224"/>
    </source>
</evidence>
<keyword evidence="7 11" id="KW-0472">Membrane</keyword>
<sequence>MSDNMTKKILFATFLFLSASKCIEGFDTFNDTPEEHKNLCLNNVCIKKCCDFGFYLVEGQCVKGENTTVKFPVYAKETFLTNISERHLFSVQNSWECENFFSFEPHLYEDDAFYIQTNGTLWVPLYNDYISGNRHCVDYVDTEHIAALICVEDESSLSFKGFQKCYTFGMIISTPFLLATLIAYALLPDRNLHMKALMSYVFNLLMGYILLVSIQLSQHFSELGCSTIAFCCVFFFMASFFWMNVICIDIWLGFSGLRQISGMKTAETKRFLYYCLYAWGMAVLLVLAVILIDKYAPHDSWYHPEVGRAQCFIRDGTPQLLYFYGPMGIVITINVILFALTALKIRKVKKDTSMLKHSDSKRHSYESDKQRFNLYLKLLFAMGVNWSMELISWAVNLNVGLPQYIWYFTDFCNAVYGVFIFFIFVFKKNIWRQLKRRYYSFMGKPHFAHSMTTNPTSVTSYSTTVSNHDNANTDTSELTTRIS</sequence>
<feature type="transmembrane region" description="Helical" evidence="11">
    <location>
        <begin position="166"/>
        <end position="187"/>
    </location>
</feature>
<keyword evidence="4 12" id="KW-0732">Signal</keyword>
<keyword evidence="6" id="KW-0297">G-protein coupled receptor</keyword>